<organism evidence="3 4">
    <name type="scientific">Homarus americanus</name>
    <name type="common">American lobster</name>
    <dbReference type="NCBI Taxonomy" id="6706"/>
    <lineage>
        <taxon>Eukaryota</taxon>
        <taxon>Metazoa</taxon>
        <taxon>Ecdysozoa</taxon>
        <taxon>Arthropoda</taxon>
        <taxon>Crustacea</taxon>
        <taxon>Multicrustacea</taxon>
        <taxon>Malacostraca</taxon>
        <taxon>Eumalacostraca</taxon>
        <taxon>Eucarida</taxon>
        <taxon>Decapoda</taxon>
        <taxon>Pleocyemata</taxon>
        <taxon>Astacidea</taxon>
        <taxon>Nephropoidea</taxon>
        <taxon>Nephropidae</taxon>
        <taxon>Homarus</taxon>
    </lineage>
</organism>
<dbReference type="InterPro" id="IPR009057">
    <property type="entry name" value="Homeodomain-like_sf"/>
</dbReference>
<sequence>VTLWAYEKLDSIRTISHKLGISATTEIKWIRRWNEWGNLNDLERHPRPRVTTPEEDARSAAGHES</sequence>
<proteinExistence type="predicted"/>
<comment type="subcellular location">
    <subcellularLocation>
        <location evidence="1">Nucleus</location>
    </subcellularLocation>
</comment>
<name>A0A8J5MSI1_HOMAM</name>
<comment type="caution">
    <text evidence="3">The sequence shown here is derived from an EMBL/GenBank/DDBJ whole genome shotgun (WGS) entry which is preliminary data.</text>
</comment>
<feature type="compositionally biased region" description="Basic and acidic residues" evidence="2">
    <location>
        <begin position="55"/>
        <end position="65"/>
    </location>
</feature>
<feature type="non-terminal residue" evidence="3">
    <location>
        <position position="1"/>
    </location>
</feature>
<keyword evidence="4" id="KW-1185">Reference proteome</keyword>
<protein>
    <submittedName>
        <fullName evidence="3">Uncharacterized protein</fullName>
    </submittedName>
</protein>
<dbReference type="GO" id="GO:0005634">
    <property type="term" value="C:nucleus"/>
    <property type="evidence" value="ECO:0007669"/>
    <property type="project" value="UniProtKB-SubCell"/>
</dbReference>
<accession>A0A8J5MSI1</accession>
<evidence type="ECO:0000256" key="2">
    <source>
        <dbReference type="SAM" id="MobiDB-lite"/>
    </source>
</evidence>
<dbReference type="EMBL" id="JAHLQT010028808">
    <property type="protein sequence ID" value="KAG7161751.1"/>
    <property type="molecule type" value="Genomic_DNA"/>
</dbReference>
<evidence type="ECO:0000256" key="1">
    <source>
        <dbReference type="ARBA" id="ARBA00004123"/>
    </source>
</evidence>
<evidence type="ECO:0000313" key="4">
    <source>
        <dbReference type="Proteomes" id="UP000747542"/>
    </source>
</evidence>
<dbReference type="SUPFAM" id="SSF46689">
    <property type="entry name" value="Homeodomain-like"/>
    <property type="match status" value="1"/>
</dbReference>
<dbReference type="Proteomes" id="UP000747542">
    <property type="component" value="Unassembled WGS sequence"/>
</dbReference>
<feature type="non-terminal residue" evidence="3">
    <location>
        <position position="65"/>
    </location>
</feature>
<evidence type="ECO:0000313" key="3">
    <source>
        <dbReference type="EMBL" id="KAG7161751.1"/>
    </source>
</evidence>
<feature type="region of interest" description="Disordered" evidence="2">
    <location>
        <begin position="40"/>
        <end position="65"/>
    </location>
</feature>
<gene>
    <name evidence="3" type="ORF">Hamer_G007391</name>
</gene>
<reference evidence="3" key="1">
    <citation type="journal article" date="2021" name="Sci. Adv.">
        <title>The American lobster genome reveals insights on longevity, neural, and immune adaptations.</title>
        <authorList>
            <person name="Polinski J.M."/>
            <person name="Zimin A.V."/>
            <person name="Clark K.F."/>
            <person name="Kohn A.B."/>
            <person name="Sadowski N."/>
            <person name="Timp W."/>
            <person name="Ptitsyn A."/>
            <person name="Khanna P."/>
            <person name="Romanova D.Y."/>
            <person name="Williams P."/>
            <person name="Greenwood S.J."/>
            <person name="Moroz L.L."/>
            <person name="Walt D.R."/>
            <person name="Bodnar A.G."/>
        </authorList>
    </citation>
    <scope>NUCLEOTIDE SEQUENCE</scope>
    <source>
        <strain evidence="3">GMGI-L3</strain>
    </source>
</reference>
<dbReference type="AlphaFoldDB" id="A0A8J5MSI1"/>